<evidence type="ECO:0000256" key="1">
    <source>
        <dbReference type="SAM" id="MobiDB-lite"/>
    </source>
</evidence>
<evidence type="ECO:0000313" key="2">
    <source>
        <dbReference type="EMBL" id="GAA4821523.1"/>
    </source>
</evidence>
<proteinExistence type="predicted"/>
<evidence type="ECO:0000313" key="3">
    <source>
        <dbReference type="Proteomes" id="UP001501265"/>
    </source>
</evidence>
<feature type="region of interest" description="Disordered" evidence="1">
    <location>
        <begin position="19"/>
        <end position="50"/>
    </location>
</feature>
<accession>A0ABP9CY70</accession>
<sequence>MGPQAAELLPAEVLVLDGFESEDDDFAPEEEAESEDDLESEDAGFDDDVAGELLVEEPRLSLR</sequence>
<dbReference type="EMBL" id="BAABIG010000083">
    <property type="protein sequence ID" value="GAA4821523.1"/>
    <property type="molecule type" value="Genomic_DNA"/>
</dbReference>
<name>A0ABP9CY70_9ACTN</name>
<evidence type="ECO:0008006" key="4">
    <source>
        <dbReference type="Google" id="ProtNLM"/>
    </source>
</evidence>
<dbReference type="Proteomes" id="UP001501265">
    <property type="component" value="Unassembled WGS sequence"/>
</dbReference>
<protein>
    <recommendedName>
        <fullName evidence="4">DNA primase</fullName>
    </recommendedName>
</protein>
<organism evidence="2 3">
    <name type="scientific">Streptomyces ziwulingensis</name>
    <dbReference type="NCBI Taxonomy" id="1045501"/>
    <lineage>
        <taxon>Bacteria</taxon>
        <taxon>Bacillati</taxon>
        <taxon>Actinomycetota</taxon>
        <taxon>Actinomycetes</taxon>
        <taxon>Kitasatosporales</taxon>
        <taxon>Streptomycetaceae</taxon>
        <taxon>Streptomyces</taxon>
    </lineage>
</organism>
<comment type="caution">
    <text evidence="2">The sequence shown here is derived from an EMBL/GenBank/DDBJ whole genome shotgun (WGS) entry which is preliminary data.</text>
</comment>
<reference evidence="3" key="1">
    <citation type="journal article" date="2019" name="Int. J. Syst. Evol. Microbiol.">
        <title>The Global Catalogue of Microorganisms (GCM) 10K type strain sequencing project: providing services to taxonomists for standard genome sequencing and annotation.</title>
        <authorList>
            <consortium name="The Broad Institute Genomics Platform"/>
            <consortium name="The Broad Institute Genome Sequencing Center for Infectious Disease"/>
            <person name="Wu L."/>
            <person name="Ma J."/>
        </authorList>
    </citation>
    <scope>NUCLEOTIDE SEQUENCE [LARGE SCALE GENOMIC DNA]</scope>
    <source>
        <strain evidence="3">JCM 18081</strain>
    </source>
</reference>
<keyword evidence="3" id="KW-1185">Reference proteome</keyword>
<gene>
    <name evidence="2" type="ORF">GCM10023220_63350</name>
</gene>